<organism evidence="12">
    <name type="scientific">Desulfobacca acetoxidans</name>
    <dbReference type="NCBI Taxonomy" id="60893"/>
    <lineage>
        <taxon>Bacteria</taxon>
        <taxon>Pseudomonadati</taxon>
        <taxon>Thermodesulfobacteriota</taxon>
        <taxon>Desulfobaccia</taxon>
        <taxon>Desulfobaccales</taxon>
        <taxon>Desulfobaccaceae</taxon>
        <taxon>Desulfobacca</taxon>
    </lineage>
</organism>
<name>A0A7C3Z3T7_9BACT</name>
<comment type="similarity">
    <text evidence="3 11">Belongs to the complex I subunit 4L family.</text>
</comment>
<evidence type="ECO:0000256" key="2">
    <source>
        <dbReference type="ARBA" id="ARBA00004141"/>
    </source>
</evidence>
<dbReference type="Gene3D" id="1.10.287.3510">
    <property type="match status" value="1"/>
</dbReference>
<dbReference type="EMBL" id="DTMF01000253">
    <property type="protein sequence ID" value="HGF34748.1"/>
    <property type="molecule type" value="Genomic_DNA"/>
</dbReference>
<dbReference type="GO" id="GO:0050136">
    <property type="term" value="F:NADH dehydrogenase (quinone) (non-electrogenic) activity"/>
    <property type="evidence" value="ECO:0007669"/>
    <property type="project" value="UniProtKB-UniRule"/>
</dbReference>
<dbReference type="PANTHER" id="PTHR11434">
    <property type="entry name" value="NADH-UBIQUINONE OXIDOREDUCTASE SUBUNIT ND4L"/>
    <property type="match status" value="1"/>
</dbReference>
<keyword evidence="6 11" id="KW-0812">Transmembrane</keyword>
<evidence type="ECO:0000256" key="6">
    <source>
        <dbReference type="ARBA" id="ARBA00022692"/>
    </source>
</evidence>
<evidence type="ECO:0000256" key="11">
    <source>
        <dbReference type="HAMAP-Rule" id="MF_01456"/>
    </source>
</evidence>
<dbReference type="InterPro" id="IPR027469">
    <property type="entry name" value="Cation_efflux_TMD_sf"/>
</dbReference>
<keyword evidence="8 11" id="KW-1278">Translocase</keyword>
<dbReference type="SUPFAM" id="SSF161111">
    <property type="entry name" value="Cation efflux protein transmembrane domain-like"/>
    <property type="match status" value="1"/>
</dbReference>
<dbReference type="AlphaFoldDB" id="A0A7C3Z3T7"/>
<evidence type="ECO:0000256" key="5">
    <source>
        <dbReference type="ARBA" id="ARBA00022519"/>
    </source>
</evidence>
<dbReference type="NCBIfam" id="NF004320">
    <property type="entry name" value="PRK05715.1-2"/>
    <property type="match status" value="1"/>
</dbReference>
<dbReference type="InterPro" id="IPR039428">
    <property type="entry name" value="NUOK/Mnh_C1-like"/>
</dbReference>
<keyword evidence="5" id="KW-0997">Cell inner membrane</keyword>
<keyword evidence="10 11" id="KW-0472">Membrane</keyword>
<dbReference type="Pfam" id="PF00420">
    <property type="entry name" value="Oxidored_q2"/>
    <property type="match status" value="1"/>
</dbReference>
<dbReference type="PANTHER" id="PTHR11434:SF16">
    <property type="entry name" value="NADH-UBIQUINONE OXIDOREDUCTASE CHAIN 4L"/>
    <property type="match status" value="1"/>
</dbReference>
<evidence type="ECO:0000256" key="4">
    <source>
        <dbReference type="ARBA" id="ARBA00022448"/>
    </source>
</evidence>
<evidence type="ECO:0000256" key="10">
    <source>
        <dbReference type="ARBA" id="ARBA00023136"/>
    </source>
</evidence>
<dbReference type="GO" id="GO:0048038">
    <property type="term" value="F:quinone binding"/>
    <property type="evidence" value="ECO:0007669"/>
    <property type="project" value="UniProtKB-KW"/>
</dbReference>
<keyword evidence="12" id="KW-0560">Oxidoreductase</keyword>
<comment type="subunit">
    <text evidence="11">NDH-1 is composed of 14 different subunits. Subunits NuoA, H, J, K, L, M, N constitute the membrane sector of the complex.</text>
</comment>
<evidence type="ECO:0000256" key="9">
    <source>
        <dbReference type="ARBA" id="ARBA00022989"/>
    </source>
</evidence>
<protein>
    <recommendedName>
        <fullName evidence="11">NADH-quinone oxidoreductase subunit K</fullName>
        <ecNumber evidence="11">7.1.1.-</ecNumber>
    </recommendedName>
    <alternativeName>
        <fullName evidence="11">NADH dehydrogenase I subunit K</fullName>
    </alternativeName>
    <alternativeName>
        <fullName evidence="11">NDH-1 subunit K</fullName>
    </alternativeName>
</protein>
<comment type="caution">
    <text evidence="12">The sequence shown here is derived from an EMBL/GenBank/DDBJ whole genome shotgun (WGS) entry which is preliminary data.</text>
</comment>
<dbReference type="HAMAP" id="MF_01456">
    <property type="entry name" value="NDH1_NuoK"/>
    <property type="match status" value="1"/>
</dbReference>
<comment type="catalytic activity">
    <reaction evidence="11">
        <text>a quinone + NADH + 5 H(+)(in) = a quinol + NAD(+) + 4 H(+)(out)</text>
        <dbReference type="Rhea" id="RHEA:57888"/>
        <dbReference type="ChEBI" id="CHEBI:15378"/>
        <dbReference type="ChEBI" id="CHEBI:24646"/>
        <dbReference type="ChEBI" id="CHEBI:57540"/>
        <dbReference type="ChEBI" id="CHEBI:57945"/>
        <dbReference type="ChEBI" id="CHEBI:132124"/>
    </reaction>
</comment>
<feature type="transmembrane region" description="Helical" evidence="11">
    <location>
        <begin position="65"/>
        <end position="89"/>
    </location>
</feature>
<sequence>MLIFNQLETYLYLAVILFAIGLYGVLSRRNLIAVLISVELMLNAASINFMAFNRFLAPHPAVGQVITLFIMAVAAAEAAIALSIIMAVYRKLKSINVEQATELRG</sequence>
<proteinExistence type="inferred from homology"/>
<keyword evidence="11" id="KW-0830">Ubiquinone</keyword>
<evidence type="ECO:0000256" key="3">
    <source>
        <dbReference type="ARBA" id="ARBA00010519"/>
    </source>
</evidence>
<dbReference type="GO" id="GO:0042773">
    <property type="term" value="P:ATP synthesis coupled electron transport"/>
    <property type="evidence" value="ECO:0007669"/>
    <property type="project" value="InterPro"/>
</dbReference>
<evidence type="ECO:0000256" key="1">
    <source>
        <dbReference type="ARBA" id="ARBA00002378"/>
    </source>
</evidence>
<accession>A0A7C3Z3T7</accession>
<dbReference type="FunFam" id="1.10.287.3510:FF:000001">
    <property type="entry name" value="NADH-quinone oxidoreductase subunit K"/>
    <property type="match status" value="1"/>
</dbReference>
<keyword evidence="11" id="KW-0520">NAD</keyword>
<dbReference type="EC" id="7.1.1.-" evidence="11"/>
<dbReference type="GO" id="GO:0005886">
    <property type="term" value="C:plasma membrane"/>
    <property type="evidence" value="ECO:0007669"/>
    <property type="project" value="UniProtKB-SubCell"/>
</dbReference>
<feature type="transmembrane region" description="Helical" evidence="11">
    <location>
        <begin position="9"/>
        <end position="26"/>
    </location>
</feature>
<evidence type="ECO:0000313" key="12">
    <source>
        <dbReference type="EMBL" id="HGF34748.1"/>
    </source>
</evidence>
<keyword evidence="9 11" id="KW-1133">Transmembrane helix</keyword>
<reference evidence="12" key="1">
    <citation type="journal article" date="2020" name="mSystems">
        <title>Genome- and Community-Level Interaction Insights into Carbon Utilization and Element Cycling Functions of Hydrothermarchaeota in Hydrothermal Sediment.</title>
        <authorList>
            <person name="Zhou Z."/>
            <person name="Liu Y."/>
            <person name="Xu W."/>
            <person name="Pan J."/>
            <person name="Luo Z.H."/>
            <person name="Li M."/>
        </authorList>
    </citation>
    <scope>NUCLEOTIDE SEQUENCE [LARGE SCALE GENOMIC DNA]</scope>
    <source>
        <strain evidence="12">SpSt-897</strain>
    </source>
</reference>
<keyword evidence="4 11" id="KW-0813">Transport</keyword>
<keyword evidence="7 11" id="KW-0874">Quinone</keyword>
<keyword evidence="11" id="KW-1003">Cell membrane</keyword>
<dbReference type="InterPro" id="IPR001133">
    <property type="entry name" value="NADH_UbQ_OxRdtase_chain4L/K"/>
</dbReference>
<comment type="subcellular location">
    <subcellularLocation>
        <location evidence="11">Cell membrane</location>
        <topology evidence="11">Multi-pass membrane protein</topology>
    </subcellularLocation>
    <subcellularLocation>
        <location evidence="2">Membrane</location>
        <topology evidence="2">Multi-pass membrane protein</topology>
    </subcellularLocation>
</comment>
<evidence type="ECO:0000256" key="8">
    <source>
        <dbReference type="ARBA" id="ARBA00022967"/>
    </source>
</evidence>
<feature type="transmembrane region" description="Helical" evidence="11">
    <location>
        <begin position="32"/>
        <end position="53"/>
    </location>
</feature>
<comment type="function">
    <text evidence="1 11">NDH-1 shuttles electrons from NADH, via FMN and iron-sulfur (Fe-S) centers, to quinones in the respiratory chain. The immediate electron acceptor for the enzyme in this species is believed to be ubiquinone. Couples the redox reaction to proton translocation (for every two electrons transferred, four hydrogen ions are translocated across the cytoplasmic membrane), and thus conserves the redox energy in a proton gradient.</text>
</comment>
<gene>
    <name evidence="11 12" type="primary">nuoK</name>
    <name evidence="12" type="ORF">ENW96_10230</name>
</gene>
<evidence type="ECO:0000256" key="7">
    <source>
        <dbReference type="ARBA" id="ARBA00022719"/>
    </source>
</evidence>
<dbReference type="GO" id="GO:0030964">
    <property type="term" value="C:NADH dehydrogenase complex"/>
    <property type="evidence" value="ECO:0007669"/>
    <property type="project" value="TreeGrafter"/>
</dbReference>